<organism evidence="1">
    <name type="scientific">Bacillus thuringiensis DB27</name>
    <dbReference type="NCBI Taxonomy" id="1431339"/>
    <lineage>
        <taxon>Bacteria</taxon>
        <taxon>Bacillati</taxon>
        <taxon>Bacillota</taxon>
        <taxon>Bacilli</taxon>
        <taxon>Bacillales</taxon>
        <taxon>Bacillaceae</taxon>
        <taxon>Bacillus</taxon>
        <taxon>Bacillus cereus group</taxon>
    </lineage>
</organism>
<dbReference type="RefSeq" id="WP_230478626.1">
    <property type="nucleotide sequence ID" value="NZ_HG810017.1"/>
</dbReference>
<evidence type="ECO:0000313" key="1">
    <source>
        <dbReference type="EMBL" id="CDN35883.1"/>
    </source>
</evidence>
<accession>W8Y3A0</accession>
<dbReference type="EMBL" id="HG810017">
    <property type="protein sequence ID" value="CDN35883.1"/>
    <property type="molecule type" value="Genomic_DNA"/>
</dbReference>
<protein>
    <submittedName>
        <fullName evidence="1">Uncharacterized protein</fullName>
    </submittedName>
</protein>
<gene>
    <name evidence="1" type="ORF">BTDB27_002225</name>
</gene>
<reference evidence="1" key="1">
    <citation type="submission" date="2014-01" db="EMBL/GenBank/DDBJ databases">
        <title>Draft genome sequence of highly nematicidal Bacillus thuringiensis DB27.</title>
        <authorList>
            <person name="Iatsenko I."/>
            <person name="Pickard D."/>
            <person name="Corton C."/>
            <person name="Dougan G."/>
            <person name="Sommer R.J."/>
        </authorList>
    </citation>
    <scope>NUCLEOTIDE SEQUENCE [LARGE SCALE GENOMIC DNA]</scope>
    <source>
        <strain evidence="1">DB27</strain>
    </source>
</reference>
<dbReference type="AlphaFoldDB" id="W8Y3A0"/>
<dbReference type="Proteomes" id="UP000030682">
    <property type="component" value="Unassembled WGS sequence"/>
</dbReference>
<proteinExistence type="predicted"/>
<sequence length="157" mass="19077">MTKVTVELTEKQAEFLKVFSEKQYPGAEDNQYTCDALHVVQKKRDRFIPYSEEISPFFDPDILKFCVDEEHEDWYEDETEAVKQRYEWLEEDCPLEIKSFEELQYKRVTGTDGEERFISDFDDYFKHYGVETYDMAWVEKEWENVAFFFILDEAKQY</sequence>
<reference evidence="1" key="2">
    <citation type="submission" date="2014-01" db="EMBL/GenBank/DDBJ databases">
        <authorList>
            <person name="Aslett M."/>
        </authorList>
    </citation>
    <scope>NUCLEOTIDE SEQUENCE [LARGE SCALE GENOMIC DNA]</scope>
    <source>
        <strain evidence="1">DB27</strain>
    </source>
</reference>
<name>W8Y3A0_BACTU</name>
<dbReference type="HOGENOM" id="CLU_113206_0_0_9"/>